<keyword evidence="2" id="KW-1185">Reference proteome</keyword>
<name>A0ACB7UPX0_DIOAL</name>
<reference evidence="2" key="1">
    <citation type="journal article" date="2022" name="Nat. Commun.">
        <title>Chromosome evolution and the genetic basis of agronomically important traits in greater yam.</title>
        <authorList>
            <person name="Bredeson J.V."/>
            <person name="Lyons J.B."/>
            <person name="Oniyinde I.O."/>
            <person name="Okereke N.R."/>
            <person name="Kolade O."/>
            <person name="Nnabue I."/>
            <person name="Nwadili C.O."/>
            <person name="Hribova E."/>
            <person name="Parker M."/>
            <person name="Nwogha J."/>
            <person name="Shu S."/>
            <person name="Carlson J."/>
            <person name="Kariba R."/>
            <person name="Muthemba S."/>
            <person name="Knop K."/>
            <person name="Barton G.J."/>
            <person name="Sherwood A.V."/>
            <person name="Lopez-Montes A."/>
            <person name="Asiedu R."/>
            <person name="Jamnadass R."/>
            <person name="Muchugi A."/>
            <person name="Goodstein D."/>
            <person name="Egesi C.N."/>
            <person name="Featherston J."/>
            <person name="Asfaw A."/>
            <person name="Simpson G.G."/>
            <person name="Dolezel J."/>
            <person name="Hendre P.S."/>
            <person name="Van Deynze A."/>
            <person name="Kumar P.L."/>
            <person name="Obidiegwu J.E."/>
            <person name="Bhattacharjee R."/>
            <person name="Rokhsar D.S."/>
        </authorList>
    </citation>
    <scope>NUCLEOTIDE SEQUENCE [LARGE SCALE GENOMIC DNA]</scope>
    <source>
        <strain evidence="2">cv. TDa95/00328</strain>
    </source>
</reference>
<organism evidence="1 2">
    <name type="scientific">Dioscorea alata</name>
    <name type="common">Purple yam</name>
    <dbReference type="NCBI Taxonomy" id="55571"/>
    <lineage>
        <taxon>Eukaryota</taxon>
        <taxon>Viridiplantae</taxon>
        <taxon>Streptophyta</taxon>
        <taxon>Embryophyta</taxon>
        <taxon>Tracheophyta</taxon>
        <taxon>Spermatophyta</taxon>
        <taxon>Magnoliopsida</taxon>
        <taxon>Liliopsida</taxon>
        <taxon>Dioscoreales</taxon>
        <taxon>Dioscoreaceae</taxon>
        <taxon>Dioscorea</taxon>
    </lineage>
</organism>
<accession>A0ACB7UPX0</accession>
<comment type="caution">
    <text evidence="1">The sequence shown here is derived from an EMBL/GenBank/DDBJ whole genome shotgun (WGS) entry which is preliminary data.</text>
</comment>
<proteinExistence type="predicted"/>
<sequence length="371" mass="41037">MDLSKVHSLAGSRSLGTSRRDGSVGSLSMRVPSQDVYLVEEVLGDVDDSEIADDLDAENESSEINEKLASSSLQTDVIFHSSEKNQIEINSSSSDKQMKDKLPGRLDYISYMVHFAVFGILGVFTRYLLQKLFVDLLSNILGSFLMGWFGVIFKADIRNVSDDLVIGLTTGYLGSLTTFSGWNMKMLDLSVRGPWVFTVGGIVLGMAITAVAFRRSLLNWHHKSCQKTKIMLENLRVNTHECRIYVLLSMILIFGAIWIISCVLAKRKLDSVSDGAVPWLGLNGRGIGRRRNLKWLPIITLTAYILAACVMAVLATISKEVNTKICGIIVSSIQFGFLGCLSTVSSFVAEILAIRQSGHIFFFCQDERLGR</sequence>
<dbReference type="Proteomes" id="UP000827976">
    <property type="component" value="Chromosome 14"/>
</dbReference>
<evidence type="ECO:0000313" key="1">
    <source>
        <dbReference type="EMBL" id="KAH7662760.1"/>
    </source>
</evidence>
<dbReference type="EMBL" id="CM037024">
    <property type="protein sequence ID" value="KAH7662760.1"/>
    <property type="molecule type" value="Genomic_DNA"/>
</dbReference>
<evidence type="ECO:0000313" key="2">
    <source>
        <dbReference type="Proteomes" id="UP000827976"/>
    </source>
</evidence>
<protein>
    <submittedName>
        <fullName evidence="1">Fluoride ion transporter CrcB protein</fullName>
    </submittedName>
</protein>
<gene>
    <name evidence="1" type="ORF">IHE45_14G009500</name>
</gene>